<dbReference type="AlphaFoldDB" id="A0A5D4M0L5"/>
<comment type="caution">
    <text evidence="1">The sequence shown here is derived from an EMBL/GenBank/DDBJ whole genome shotgun (WGS) entry which is preliminary data.</text>
</comment>
<organism evidence="1 2">
    <name type="scientific">Rossellomorea vietnamensis</name>
    <dbReference type="NCBI Taxonomy" id="218284"/>
    <lineage>
        <taxon>Bacteria</taxon>
        <taxon>Bacillati</taxon>
        <taxon>Bacillota</taxon>
        <taxon>Bacilli</taxon>
        <taxon>Bacillales</taxon>
        <taxon>Bacillaceae</taxon>
        <taxon>Rossellomorea</taxon>
    </lineage>
</organism>
<gene>
    <name evidence="1" type="ORF">FZC84_21820</name>
</gene>
<dbReference type="Proteomes" id="UP000325182">
    <property type="component" value="Unassembled WGS sequence"/>
</dbReference>
<dbReference type="EMBL" id="VTEG01000031">
    <property type="protein sequence ID" value="TYR95339.1"/>
    <property type="molecule type" value="Genomic_DNA"/>
</dbReference>
<reference evidence="1 2" key="1">
    <citation type="submission" date="2019-08" db="EMBL/GenBank/DDBJ databases">
        <title>Bacillus genomes from the desert of Cuatro Cienegas, Coahuila.</title>
        <authorList>
            <person name="Olmedo-Alvarez G."/>
        </authorList>
    </citation>
    <scope>NUCLEOTIDE SEQUENCE [LARGE SCALE GENOMIC DNA]</scope>
    <source>
        <strain evidence="1 2">CH128b_4D</strain>
    </source>
</reference>
<accession>A0A5D4M0L5</accession>
<sequence>MTNRQLVEIGENIMSKKTFTEKEIKQLSNNPFVKAVSAKGITYTDEFKRLFIAEKEKGKFSR</sequence>
<evidence type="ECO:0000313" key="2">
    <source>
        <dbReference type="Proteomes" id="UP000325182"/>
    </source>
</evidence>
<feature type="non-terminal residue" evidence="1">
    <location>
        <position position="62"/>
    </location>
</feature>
<protein>
    <submittedName>
        <fullName evidence="1">IS3 family transposase</fullName>
    </submittedName>
</protein>
<proteinExistence type="predicted"/>
<evidence type="ECO:0000313" key="1">
    <source>
        <dbReference type="EMBL" id="TYR95339.1"/>
    </source>
</evidence>
<name>A0A5D4M0L5_9BACI</name>